<protein>
    <recommendedName>
        <fullName evidence="3">RNase H type-1 domain-containing protein</fullName>
    </recommendedName>
</protein>
<keyword evidence="2" id="KW-1185">Reference proteome</keyword>
<dbReference type="EMBL" id="JABEZX010000013">
    <property type="protein sequence ID" value="MBA0574331.1"/>
    <property type="molecule type" value="Genomic_DNA"/>
</dbReference>
<organism evidence="1 2">
    <name type="scientific">Gossypium lobatum</name>
    <dbReference type="NCBI Taxonomy" id="34289"/>
    <lineage>
        <taxon>Eukaryota</taxon>
        <taxon>Viridiplantae</taxon>
        <taxon>Streptophyta</taxon>
        <taxon>Embryophyta</taxon>
        <taxon>Tracheophyta</taxon>
        <taxon>Spermatophyta</taxon>
        <taxon>Magnoliopsida</taxon>
        <taxon>eudicotyledons</taxon>
        <taxon>Gunneridae</taxon>
        <taxon>Pentapetalae</taxon>
        <taxon>rosids</taxon>
        <taxon>malvids</taxon>
        <taxon>Malvales</taxon>
        <taxon>Malvaceae</taxon>
        <taxon>Malvoideae</taxon>
        <taxon>Gossypium</taxon>
    </lineage>
</organism>
<dbReference type="Proteomes" id="UP000593572">
    <property type="component" value="Unassembled WGS sequence"/>
</dbReference>
<evidence type="ECO:0000313" key="1">
    <source>
        <dbReference type="EMBL" id="MBA0574331.1"/>
    </source>
</evidence>
<dbReference type="PANTHER" id="PTHR47074">
    <property type="entry name" value="BNAC02G40300D PROTEIN"/>
    <property type="match status" value="1"/>
</dbReference>
<proteinExistence type="predicted"/>
<reference evidence="1 2" key="1">
    <citation type="journal article" date="2019" name="Genome Biol. Evol.">
        <title>Insights into the evolution of the New World diploid cottons (Gossypium, subgenus Houzingenia) based on genome sequencing.</title>
        <authorList>
            <person name="Grover C.E."/>
            <person name="Arick M.A. 2nd"/>
            <person name="Thrash A."/>
            <person name="Conover J.L."/>
            <person name="Sanders W.S."/>
            <person name="Peterson D.G."/>
            <person name="Frelichowski J.E."/>
            <person name="Scheffler J.A."/>
            <person name="Scheffler B.E."/>
            <person name="Wendel J.F."/>
        </authorList>
    </citation>
    <scope>NUCLEOTIDE SEQUENCE [LARGE SCALE GENOMIC DNA]</scope>
    <source>
        <strain evidence="1">157</strain>
        <tissue evidence="1">Leaf</tissue>
    </source>
</reference>
<dbReference type="AlphaFoldDB" id="A0A7J8NBI0"/>
<gene>
    <name evidence="1" type="ORF">Golob_001545</name>
</gene>
<dbReference type="InterPro" id="IPR052929">
    <property type="entry name" value="RNase_H-like_EbsB-rel"/>
</dbReference>
<evidence type="ECO:0008006" key="3">
    <source>
        <dbReference type="Google" id="ProtNLM"/>
    </source>
</evidence>
<evidence type="ECO:0000313" key="2">
    <source>
        <dbReference type="Proteomes" id="UP000593572"/>
    </source>
</evidence>
<name>A0A7J8NBI0_9ROSI</name>
<dbReference type="PANTHER" id="PTHR47074:SF61">
    <property type="entry name" value="RNASE H TYPE-1 DOMAIN-CONTAINING PROTEIN"/>
    <property type="match status" value="1"/>
</dbReference>
<comment type="caution">
    <text evidence="1">The sequence shown here is derived from an EMBL/GenBank/DDBJ whole genome shotgun (WGS) entry which is preliminary data.</text>
</comment>
<sequence>MVQVPPFESSLDHKERFVRVFSEADDRHKKIIAISLWSLWHRRNKLVHEGVKFFRQDILGFISCFERELNLNSVNIRFITGPAGKEIWRPLDDGFIKINFDASFVQDKGLAITAVLARNHKGEVVRLETYLLNDVVDTFVTEVGLVRGRWFLRIRWASNARIFEEITYTFVPREGNEAAHVLAIEGRRKEDCWNWATDVQDLVLTAVRKDWIAWVRKS</sequence>
<accession>A0A7J8NBI0</accession>